<evidence type="ECO:0000313" key="2">
    <source>
        <dbReference type="EMBL" id="KAF7545028.1"/>
    </source>
</evidence>
<protein>
    <submittedName>
        <fullName evidence="2">Uncharacterized protein</fullName>
    </submittedName>
</protein>
<dbReference type="OrthoDB" id="3440029at2759"/>
<dbReference type="EMBL" id="JAANBB010000273">
    <property type="protein sequence ID" value="KAF7545028.1"/>
    <property type="molecule type" value="Genomic_DNA"/>
</dbReference>
<gene>
    <name evidence="2" type="ORF">G7Z17_g9485</name>
</gene>
<dbReference type="AlphaFoldDB" id="A0A9P5H1E3"/>
<accession>A0A9P5H1E3</accession>
<feature type="region of interest" description="Disordered" evidence="1">
    <location>
        <begin position="217"/>
        <end position="280"/>
    </location>
</feature>
<comment type="caution">
    <text evidence="2">The sequence shown here is derived from an EMBL/GenBank/DDBJ whole genome shotgun (WGS) entry which is preliminary data.</text>
</comment>
<feature type="compositionally biased region" description="Basic and acidic residues" evidence="1">
    <location>
        <begin position="238"/>
        <end position="249"/>
    </location>
</feature>
<evidence type="ECO:0000313" key="3">
    <source>
        <dbReference type="Proteomes" id="UP000722485"/>
    </source>
</evidence>
<proteinExistence type="predicted"/>
<name>A0A9P5H1E3_9HYPO</name>
<keyword evidence="3" id="KW-1185">Reference proteome</keyword>
<evidence type="ECO:0000256" key="1">
    <source>
        <dbReference type="SAM" id="MobiDB-lite"/>
    </source>
</evidence>
<sequence length="280" mass="31622">MSGGIAPGVIQFPSRDGPIRQPQGPPGPQMHPPNNRGPGGIPPNMQPQNQAMMHMAPPPHVPIPPNHAVPHDLRSRKPVEISDIRSERFTEADARERLSSYVVIRLEKTDNLCDVDEEGFHLTPSWEKVRLIQQTDISQQETKRQVRALERETKPVTEKKAACSLAIQRQLERTQERLSETDPDTRFCYKLVQFESKLRKLDERELQYIAKYSKRDKKGKKEKNYVTTHSKKGKSKPKTGERAGERAADENLLSSSADAGFFPTRCTSSRRPSSPPYAPG</sequence>
<dbReference type="Proteomes" id="UP000722485">
    <property type="component" value="Unassembled WGS sequence"/>
</dbReference>
<feature type="compositionally biased region" description="Low complexity" evidence="1">
    <location>
        <begin position="263"/>
        <end position="272"/>
    </location>
</feature>
<feature type="compositionally biased region" description="Low complexity" evidence="1">
    <location>
        <begin position="46"/>
        <end position="55"/>
    </location>
</feature>
<organism evidence="2 3">
    <name type="scientific">Cylindrodendrum hubeiense</name>
    <dbReference type="NCBI Taxonomy" id="595255"/>
    <lineage>
        <taxon>Eukaryota</taxon>
        <taxon>Fungi</taxon>
        <taxon>Dikarya</taxon>
        <taxon>Ascomycota</taxon>
        <taxon>Pezizomycotina</taxon>
        <taxon>Sordariomycetes</taxon>
        <taxon>Hypocreomycetidae</taxon>
        <taxon>Hypocreales</taxon>
        <taxon>Nectriaceae</taxon>
        <taxon>Cylindrodendrum</taxon>
    </lineage>
</organism>
<reference evidence="2" key="1">
    <citation type="submission" date="2020-03" db="EMBL/GenBank/DDBJ databases">
        <title>Draft Genome Sequence of Cylindrodendrum hubeiense.</title>
        <authorList>
            <person name="Buettner E."/>
            <person name="Kellner H."/>
        </authorList>
    </citation>
    <scope>NUCLEOTIDE SEQUENCE</scope>
    <source>
        <strain evidence="2">IHI 201604</strain>
    </source>
</reference>
<feature type="region of interest" description="Disordered" evidence="1">
    <location>
        <begin position="1"/>
        <end position="58"/>
    </location>
</feature>